<evidence type="ECO:0000256" key="4">
    <source>
        <dbReference type="ARBA" id="ARBA00047683"/>
    </source>
</evidence>
<dbReference type="GO" id="GO:0004048">
    <property type="term" value="F:anthranilate phosphoribosyltransferase activity"/>
    <property type="evidence" value="ECO:0007669"/>
    <property type="project" value="TreeGrafter"/>
</dbReference>
<dbReference type="OrthoDB" id="8594609at2"/>
<name>A0A1Q5PK39_9ACTO</name>
<evidence type="ECO:0000313" key="6">
    <source>
        <dbReference type="EMBL" id="OKL46586.1"/>
    </source>
</evidence>
<sequence>MRVVLLDNRDSFVYNLVDLFAYQGAKIEVYRNNVALETVLQALKPTAEEQAAGQRPLLCLSPGPGHPREAGCLMDLVERALADGIPTLGICLGFQAMVESCGGVIDRVGPVHGQASAVNLTTEGRQDESFGDLDDTFEVARYHSLGTTELPAQLVSLAATEEGVVMAAKHHQQPMIGLQFHPESILTPAGPQLIKNLLKELSQTETQHAKDAK</sequence>
<dbReference type="Pfam" id="PF00117">
    <property type="entry name" value="GATase"/>
    <property type="match status" value="1"/>
</dbReference>
<dbReference type="EC" id="4.1.3.27" evidence="1"/>
<dbReference type="GO" id="GO:0000162">
    <property type="term" value="P:L-tryptophan biosynthetic process"/>
    <property type="evidence" value="ECO:0007669"/>
    <property type="project" value="TreeGrafter"/>
</dbReference>
<evidence type="ECO:0000313" key="7">
    <source>
        <dbReference type="Proteomes" id="UP000186785"/>
    </source>
</evidence>
<evidence type="ECO:0000259" key="5">
    <source>
        <dbReference type="Pfam" id="PF00117"/>
    </source>
</evidence>
<dbReference type="InterPro" id="IPR017926">
    <property type="entry name" value="GATASE"/>
</dbReference>
<evidence type="ECO:0000256" key="1">
    <source>
        <dbReference type="ARBA" id="ARBA00012266"/>
    </source>
</evidence>
<comment type="catalytic activity">
    <reaction evidence="4">
        <text>chorismate + L-glutamine = anthranilate + pyruvate + L-glutamate + H(+)</text>
        <dbReference type="Rhea" id="RHEA:21732"/>
        <dbReference type="ChEBI" id="CHEBI:15361"/>
        <dbReference type="ChEBI" id="CHEBI:15378"/>
        <dbReference type="ChEBI" id="CHEBI:16567"/>
        <dbReference type="ChEBI" id="CHEBI:29748"/>
        <dbReference type="ChEBI" id="CHEBI:29985"/>
        <dbReference type="ChEBI" id="CHEBI:58359"/>
        <dbReference type="EC" id="4.1.3.27"/>
    </reaction>
</comment>
<dbReference type="GO" id="GO:0005829">
    <property type="term" value="C:cytosol"/>
    <property type="evidence" value="ECO:0007669"/>
    <property type="project" value="TreeGrafter"/>
</dbReference>
<dbReference type="PRINTS" id="PR00097">
    <property type="entry name" value="ANTSNTHASEII"/>
</dbReference>
<dbReference type="SUPFAM" id="SSF52317">
    <property type="entry name" value="Class I glutamine amidotransferase-like"/>
    <property type="match status" value="1"/>
</dbReference>
<comment type="caution">
    <text evidence="6">The sequence shown here is derived from an EMBL/GenBank/DDBJ whole genome shotgun (WGS) entry which is preliminary data.</text>
</comment>
<feature type="domain" description="Glutamine amidotransferase" evidence="5">
    <location>
        <begin position="4"/>
        <end position="199"/>
    </location>
</feature>
<dbReference type="InterPro" id="IPR050472">
    <property type="entry name" value="Anth_synth/Amidotransfase"/>
</dbReference>
<protein>
    <recommendedName>
        <fullName evidence="1">anthranilate synthase</fullName>
        <ecNumber evidence="1">4.1.3.27</ecNumber>
    </recommendedName>
</protein>
<dbReference type="AlphaFoldDB" id="A0A1Q5PK39"/>
<evidence type="ECO:0000256" key="2">
    <source>
        <dbReference type="ARBA" id="ARBA00022962"/>
    </source>
</evidence>
<keyword evidence="2" id="KW-0315">Glutamine amidotransferase</keyword>
<dbReference type="NCBIfam" id="TIGR00566">
    <property type="entry name" value="trpG_papA"/>
    <property type="match status" value="1"/>
</dbReference>
<accession>A0A1Q5PK39</accession>
<dbReference type="RefSeq" id="WP_073709611.1">
    <property type="nucleotide sequence ID" value="NZ_MQSV01000005.1"/>
</dbReference>
<dbReference type="PANTHER" id="PTHR43418">
    <property type="entry name" value="MULTIFUNCTIONAL TRYPTOPHAN BIOSYNTHESIS PROTEIN-RELATED"/>
    <property type="match status" value="1"/>
</dbReference>
<dbReference type="PROSITE" id="PS51273">
    <property type="entry name" value="GATASE_TYPE_1"/>
    <property type="match status" value="1"/>
</dbReference>
<dbReference type="PANTHER" id="PTHR43418:SF2">
    <property type="entry name" value="BIFUNCTIONAL PROTEIN TRPGD"/>
    <property type="match status" value="1"/>
</dbReference>
<dbReference type="EMBL" id="MQSV01000005">
    <property type="protein sequence ID" value="OKL46586.1"/>
    <property type="molecule type" value="Genomic_DNA"/>
</dbReference>
<dbReference type="InterPro" id="IPR006221">
    <property type="entry name" value="TrpG/PapA_dom"/>
</dbReference>
<proteinExistence type="predicted"/>
<gene>
    <name evidence="6" type="ORF">BSR29_07120</name>
</gene>
<dbReference type="PRINTS" id="PR00096">
    <property type="entry name" value="GATASE"/>
</dbReference>
<dbReference type="CDD" id="cd01743">
    <property type="entry name" value="GATase1_Anthranilate_Synthase"/>
    <property type="match status" value="1"/>
</dbReference>
<dbReference type="Gene3D" id="3.40.50.880">
    <property type="match status" value="1"/>
</dbReference>
<dbReference type="InterPro" id="IPR029062">
    <property type="entry name" value="Class_I_gatase-like"/>
</dbReference>
<evidence type="ECO:0000256" key="3">
    <source>
        <dbReference type="ARBA" id="ARBA00023239"/>
    </source>
</evidence>
<dbReference type="Proteomes" id="UP000186785">
    <property type="component" value="Unassembled WGS sequence"/>
</dbReference>
<organism evidence="6 7">
    <name type="scientific">Boudabousia liubingyangii</name>
    <dbReference type="NCBI Taxonomy" id="1921764"/>
    <lineage>
        <taxon>Bacteria</taxon>
        <taxon>Bacillati</taxon>
        <taxon>Actinomycetota</taxon>
        <taxon>Actinomycetes</taxon>
        <taxon>Actinomycetales</taxon>
        <taxon>Actinomycetaceae</taxon>
        <taxon>Boudabousia</taxon>
    </lineage>
</organism>
<keyword evidence="3" id="KW-0456">Lyase</keyword>
<dbReference type="GO" id="GO:0004049">
    <property type="term" value="F:anthranilate synthase activity"/>
    <property type="evidence" value="ECO:0007669"/>
    <property type="project" value="UniProtKB-EC"/>
</dbReference>
<dbReference type="STRING" id="1921764.BSR28_05160"/>
<reference evidence="6 7" key="1">
    <citation type="submission" date="2016-11" db="EMBL/GenBank/DDBJ databases">
        <title>Actinomyces gypaetusis sp. nov. isolated from the vulture Gypaetus barbatus in Qinghai Tibet Plateau China.</title>
        <authorList>
            <person name="Meng X."/>
        </authorList>
    </citation>
    <scope>NUCLEOTIDE SEQUENCE [LARGE SCALE GENOMIC DNA]</scope>
    <source>
        <strain evidence="6 7">VUL4_2</strain>
    </source>
</reference>
<dbReference type="GO" id="GO:0002047">
    <property type="term" value="P:phenazine biosynthetic process"/>
    <property type="evidence" value="ECO:0007669"/>
    <property type="project" value="TreeGrafter"/>
</dbReference>
<keyword evidence="7" id="KW-1185">Reference proteome</keyword>